<dbReference type="GO" id="GO:0000294">
    <property type="term" value="P:nuclear-transcribed mRNA catabolic process, RNase MRP-dependent"/>
    <property type="evidence" value="ECO:0007669"/>
    <property type="project" value="TreeGrafter"/>
</dbReference>
<protein>
    <recommendedName>
        <fullName evidence="1">Ribonucleases P/MRP subunit Pop8-like domain-containing protein</fullName>
    </recommendedName>
</protein>
<dbReference type="STRING" id="5486.A0A367YG68"/>
<name>A0A367YG68_9ASCO</name>
<dbReference type="EMBL" id="QLNQ01000023">
    <property type="protein sequence ID" value="RCK64031.1"/>
    <property type="molecule type" value="Genomic_DNA"/>
</dbReference>
<dbReference type="GO" id="GO:0034965">
    <property type="term" value="P:intronic box C/D snoRNA processing"/>
    <property type="evidence" value="ECO:0007669"/>
    <property type="project" value="TreeGrafter"/>
</dbReference>
<dbReference type="InterPro" id="IPR049128">
    <property type="entry name" value="Pop8-like_dom"/>
</dbReference>
<reference evidence="2 3" key="1">
    <citation type="submission" date="2018-06" db="EMBL/GenBank/DDBJ databases">
        <title>Whole genome sequencing of Candida tropicalis (genome annotated by CSBL at Korea University).</title>
        <authorList>
            <person name="Ahn J."/>
        </authorList>
    </citation>
    <scope>NUCLEOTIDE SEQUENCE [LARGE SCALE GENOMIC DNA]</scope>
    <source>
        <strain evidence="2 3">ATCC 20962</strain>
    </source>
</reference>
<dbReference type="OrthoDB" id="4077720at2759"/>
<dbReference type="GO" id="GO:0004526">
    <property type="term" value="F:ribonuclease P activity"/>
    <property type="evidence" value="ECO:0007669"/>
    <property type="project" value="TreeGrafter"/>
</dbReference>
<dbReference type="Pfam" id="PF20976">
    <property type="entry name" value="Pop8"/>
    <property type="match status" value="1"/>
</dbReference>
<dbReference type="GO" id="GO:0005655">
    <property type="term" value="C:nucleolar ribonuclease P complex"/>
    <property type="evidence" value="ECO:0007669"/>
    <property type="project" value="InterPro"/>
</dbReference>
<dbReference type="GO" id="GO:0000171">
    <property type="term" value="F:ribonuclease MRP activity"/>
    <property type="evidence" value="ECO:0007669"/>
    <property type="project" value="TreeGrafter"/>
</dbReference>
<evidence type="ECO:0000259" key="1">
    <source>
        <dbReference type="Pfam" id="PF20976"/>
    </source>
</evidence>
<dbReference type="Proteomes" id="UP000253472">
    <property type="component" value="Unassembled WGS sequence"/>
</dbReference>
<comment type="caution">
    <text evidence="2">The sequence shown here is derived from an EMBL/GenBank/DDBJ whole genome shotgun (WGS) entry which is preliminary data.</text>
</comment>
<accession>A0A367YG68</accession>
<organism evidence="2 3">
    <name type="scientific">Candida viswanathii</name>
    <dbReference type="NCBI Taxonomy" id="5486"/>
    <lineage>
        <taxon>Eukaryota</taxon>
        <taxon>Fungi</taxon>
        <taxon>Dikarya</taxon>
        <taxon>Ascomycota</taxon>
        <taxon>Saccharomycotina</taxon>
        <taxon>Pichiomycetes</taxon>
        <taxon>Debaryomycetaceae</taxon>
        <taxon>Candida/Lodderomyces clade</taxon>
        <taxon>Candida</taxon>
    </lineage>
</organism>
<gene>
    <name evidence="2" type="ORF">Cantr_10649</name>
</gene>
<dbReference type="AlphaFoldDB" id="A0A367YG68"/>
<proteinExistence type="predicted"/>
<evidence type="ECO:0000313" key="3">
    <source>
        <dbReference type="Proteomes" id="UP000253472"/>
    </source>
</evidence>
<feature type="domain" description="Ribonucleases P/MRP subunit Pop8-like" evidence="1">
    <location>
        <begin position="31"/>
        <end position="116"/>
    </location>
</feature>
<dbReference type="PANTHER" id="PTHR28173:SF1">
    <property type="entry name" value="RIBONUCLEASES P_MRP PROTEIN SUBUNIT POP8"/>
    <property type="match status" value="1"/>
</dbReference>
<evidence type="ECO:0000313" key="2">
    <source>
        <dbReference type="EMBL" id="RCK64031.1"/>
    </source>
</evidence>
<keyword evidence="3" id="KW-1185">Reference proteome</keyword>
<dbReference type="GO" id="GO:0000172">
    <property type="term" value="C:ribonuclease MRP complex"/>
    <property type="evidence" value="ECO:0007669"/>
    <property type="project" value="InterPro"/>
</dbReference>
<dbReference type="PANTHER" id="PTHR28173">
    <property type="entry name" value="RIBONUCLEASES P/MRP PROTEIN SUBUNIT POP8"/>
    <property type="match status" value="1"/>
</dbReference>
<dbReference type="InterPro" id="IPR020347">
    <property type="entry name" value="Pop8"/>
</dbReference>
<dbReference type="GO" id="GO:0008033">
    <property type="term" value="P:tRNA processing"/>
    <property type="evidence" value="ECO:0007669"/>
    <property type="project" value="InterPro"/>
</dbReference>
<sequence length="145" mass="16786">MGSINFLTTRSTQTMNDEEITIRTHKLKHNDWYYMKLQIFPEPSIHQDESKLLEYTNVTIDMITWKSIILLSLNKLYGLIGEASPFDLLAVIDPKTILIRMHKQDFPKFNNCLMSWTFNLSQYCPVDVGCYVKVISLGEFVGLCA</sequence>